<protein>
    <submittedName>
        <fullName evidence="3">Acyltransferase family protein</fullName>
        <ecNumber evidence="3">2.3.-.-</ecNumber>
    </submittedName>
</protein>
<feature type="transmembrane region" description="Helical" evidence="1">
    <location>
        <begin position="47"/>
        <end position="66"/>
    </location>
</feature>
<keyword evidence="3" id="KW-0012">Acyltransferase</keyword>
<evidence type="ECO:0000313" key="4">
    <source>
        <dbReference type="Proteomes" id="UP001597073"/>
    </source>
</evidence>
<comment type="caution">
    <text evidence="3">The sequence shown here is derived from an EMBL/GenBank/DDBJ whole genome shotgun (WGS) entry which is preliminary data.</text>
</comment>
<gene>
    <name evidence="3" type="ORF">ACFQZI_20685</name>
</gene>
<dbReference type="EMBL" id="JBHTIA010000026">
    <property type="protein sequence ID" value="MFD0767285.1"/>
    <property type="molecule type" value="Genomic_DNA"/>
</dbReference>
<reference evidence="4" key="1">
    <citation type="journal article" date="2019" name="Int. J. Syst. Evol. Microbiol.">
        <title>The Global Catalogue of Microorganisms (GCM) 10K type strain sequencing project: providing services to taxonomists for standard genome sequencing and annotation.</title>
        <authorList>
            <consortium name="The Broad Institute Genomics Platform"/>
            <consortium name="The Broad Institute Genome Sequencing Center for Infectious Disease"/>
            <person name="Wu L."/>
            <person name="Ma J."/>
        </authorList>
    </citation>
    <scope>NUCLEOTIDE SEQUENCE [LARGE SCALE GENOMIC DNA]</scope>
    <source>
        <strain evidence="4">CCUG 60742</strain>
    </source>
</reference>
<feature type="domain" description="Acyltransferase 3" evidence="2">
    <location>
        <begin position="18"/>
        <end position="308"/>
    </location>
</feature>
<keyword evidence="1" id="KW-0472">Membrane</keyword>
<keyword evidence="4" id="KW-1185">Reference proteome</keyword>
<keyword evidence="1" id="KW-1133">Transmembrane helix</keyword>
<evidence type="ECO:0000256" key="1">
    <source>
        <dbReference type="SAM" id="Phobius"/>
    </source>
</evidence>
<evidence type="ECO:0000313" key="3">
    <source>
        <dbReference type="EMBL" id="MFD0767285.1"/>
    </source>
</evidence>
<feature type="transmembrane region" description="Helical" evidence="1">
    <location>
        <begin position="86"/>
        <end position="106"/>
    </location>
</feature>
<feature type="transmembrane region" description="Helical" evidence="1">
    <location>
        <begin position="191"/>
        <end position="217"/>
    </location>
</feature>
<dbReference type="InterPro" id="IPR050879">
    <property type="entry name" value="Acyltransferase_3"/>
</dbReference>
<dbReference type="InterPro" id="IPR002656">
    <property type="entry name" value="Acyl_transf_3_dom"/>
</dbReference>
<feature type="transmembrane region" description="Helical" evidence="1">
    <location>
        <begin position="252"/>
        <end position="270"/>
    </location>
</feature>
<dbReference type="PANTHER" id="PTHR23028">
    <property type="entry name" value="ACETYLTRANSFERASE"/>
    <property type="match status" value="1"/>
</dbReference>
<keyword evidence="1" id="KW-0812">Transmembrane</keyword>
<accession>A0ABW2ZMR5</accession>
<proteinExistence type="predicted"/>
<feature type="transmembrane region" description="Helical" evidence="1">
    <location>
        <begin position="229"/>
        <end position="246"/>
    </location>
</feature>
<dbReference type="GO" id="GO:0016746">
    <property type="term" value="F:acyltransferase activity"/>
    <property type="evidence" value="ECO:0007669"/>
    <property type="project" value="UniProtKB-KW"/>
</dbReference>
<dbReference type="PANTHER" id="PTHR23028:SF53">
    <property type="entry name" value="ACYL_TRANSF_3 DOMAIN-CONTAINING PROTEIN"/>
    <property type="match status" value="1"/>
</dbReference>
<feature type="transmembrane region" description="Helical" evidence="1">
    <location>
        <begin position="163"/>
        <end position="185"/>
    </location>
</feature>
<keyword evidence="3" id="KW-0808">Transferase</keyword>
<organism evidence="3 4">
    <name type="scientific">Mucilaginibacter lutimaris</name>
    <dbReference type="NCBI Taxonomy" id="931629"/>
    <lineage>
        <taxon>Bacteria</taxon>
        <taxon>Pseudomonadati</taxon>
        <taxon>Bacteroidota</taxon>
        <taxon>Sphingobacteriia</taxon>
        <taxon>Sphingobacteriales</taxon>
        <taxon>Sphingobacteriaceae</taxon>
        <taxon>Mucilaginibacter</taxon>
    </lineage>
</organism>
<feature type="transmembrane region" description="Helical" evidence="1">
    <location>
        <begin position="112"/>
        <end position="130"/>
    </location>
</feature>
<dbReference type="Pfam" id="PF01757">
    <property type="entry name" value="Acyl_transf_3"/>
    <property type="match status" value="1"/>
</dbReference>
<dbReference type="EC" id="2.3.-.-" evidence="3"/>
<evidence type="ECO:0000259" key="2">
    <source>
        <dbReference type="Pfam" id="PF01757"/>
    </source>
</evidence>
<dbReference type="RefSeq" id="WP_377145918.1">
    <property type="nucleotide sequence ID" value="NZ_JBHTIA010000026.1"/>
</dbReference>
<name>A0ABW2ZMR5_9SPHI</name>
<sequence length="356" mass="41623">MTFRKTVSSEILNNDIYPSLDGLRALAIIIVVIRHLDIFFYNVFNGGLGVDIFFVLSGFLITSLCLKEKSKTGSLSLKRFYLRRILRIFPIAYLYLILVIILNFIFHLDIAWFQLAGAALFITNFSYFRANSFTPYTGHFWSLSVEEQFYLLFPFLLKKRTNWYFAFILFIVFVLPVICFLQSIIPNINTGILYAFTHYLIKFQGIGVGCFVSILAFKGILDTTALFRYKWAGNLIAIFLIFYIGYDDFYSVKAIYFNLIISLLIGYIIITNLTKSNDVVYWSLNCKPMKFIGKLSYSIYMWQQLFVSEYARMPKFITAYPYNIIGIILIPIASYYLYERYFLKLKNRFKVLSKNA</sequence>
<feature type="transmembrane region" description="Helical" evidence="1">
    <location>
        <begin position="319"/>
        <end position="338"/>
    </location>
</feature>
<dbReference type="Proteomes" id="UP001597073">
    <property type="component" value="Unassembled WGS sequence"/>
</dbReference>